<protein>
    <submittedName>
        <fullName evidence="2">Nuclear transport factor 2 family protein</fullName>
    </submittedName>
</protein>
<organism evidence="2 3">
    <name type="scientific">Tenacibaculum aiptasiae</name>
    <dbReference type="NCBI Taxonomy" id="426481"/>
    <lineage>
        <taxon>Bacteria</taxon>
        <taxon>Pseudomonadati</taxon>
        <taxon>Bacteroidota</taxon>
        <taxon>Flavobacteriia</taxon>
        <taxon>Flavobacteriales</taxon>
        <taxon>Flavobacteriaceae</taxon>
        <taxon>Tenacibaculum</taxon>
    </lineage>
</organism>
<proteinExistence type="predicted"/>
<accession>A0A7J5APD8</accession>
<evidence type="ECO:0000313" key="2">
    <source>
        <dbReference type="EMBL" id="KAB1159417.1"/>
    </source>
</evidence>
<dbReference type="OrthoDB" id="2599042at2"/>
<dbReference type="Proteomes" id="UP000467305">
    <property type="component" value="Unassembled WGS sequence"/>
</dbReference>
<dbReference type="Gene3D" id="3.10.450.50">
    <property type="match status" value="1"/>
</dbReference>
<gene>
    <name evidence="2" type="ORF">F7018_03640</name>
</gene>
<dbReference type="SUPFAM" id="SSF54427">
    <property type="entry name" value="NTF2-like"/>
    <property type="match status" value="1"/>
</dbReference>
<dbReference type="PROSITE" id="PS51257">
    <property type="entry name" value="PROKAR_LIPOPROTEIN"/>
    <property type="match status" value="1"/>
</dbReference>
<dbReference type="AlphaFoldDB" id="A0A7J5APD8"/>
<keyword evidence="3" id="KW-1185">Reference proteome</keyword>
<dbReference type="InterPro" id="IPR032710">
    <property type="entry name" value="NTF2-like_dom_sf"/>
</dbReference>
<evidence type="ECO:0000313" key="3">
    <source>
        <dbReference type="Proteomes" id="UP000467305"/>
    </source>
</evidence>
<name>A0A7J5APD8_9FLAO</name>
<dbReference type="RefSeq" id="WP_150898636.1">
    <property type="nucleotide sequence ID" value="NZ_WAAU01000008.1"/>
</dbReference>
<dbReference type="EMBL" id="WAAU01000008">
    <property type="protein sequence ID" value="KAB1159417.1"/>
    <property type="molecule type" value="Genomic_DNA"/>
</dbReference>
<sequence length="175" mass="19969">MRAAIILITMVFFIGCQNTEKQTNIMNDTNKIQQAISNLFVNTDNKNWKEVEELFASKVTLDYSSMTGNPASEITPNEITTGWKTVLPGFEYTHHQIGNFITKIDGNKAHSFCYGTATHYLKDEKGNIWTVVGSYDFILKSIENNWEITSMKFNYKYQDGNNMLIQKAIDNAKSN</sequence>
<comment type="caution">
    <text evidence="2">The sequence shown here is derived from an EMBL/GenBank/DDBJ whole genome shotgun (WGS) entry which is preliminary data.</text>
</comment>
<evidence type="ECO:0000259" key="1">
    <source>
        <dbReference type="Pfam" id="PF13577"/>
    </source>
</evidence>
<dbReference type="InterPro" id="IPR037401">
    <property type="entry name" value="SnoaL-like"/>
</dbReference>
<reference evidence="2 3" key="1">
    <citation type="submission" date="2019-09" db="EMBL/GenBank/DDBJ databases">
        <authorList>
            <person name="Cao W.R."/>
        </authorList>
    </citation>
    <scope>NUCLEOTIDE SEQUENCE [LARGE SCALE GENOMIC DNA]</scope>
    <source>
        <strain evidence="3">a4</strain>
    </source>
</reference>
<dbReference type="Pfam" id="PF13577">
    <property type="entry name" value="SnoaL_4"/>
    <property type="match status" value="1"/>
</dbReference>
<feature type="domain" description="SnoaL-like" evidence="1">
    <location>
        <begin position="27"/>
        <end position="152"/>
    </location>
</feature>